<dbReference type="EMBL" id="JARKIK010000044">
    <property type="protein sequence ID" value="KAK8736476.1"/>
    <property type="molecule type" value="Genomic_DNA"/>
</dbReference>
<dbReference type="GO" id="GO:0031033">
    <property type="term" value="P:myosin filament organization"/>
    <property type="evidence" value="ECO:0007669"/>
    <property type="project" value="UniProtKB-ARBA"/>
</dbReference>
<keyword evidence="1 4" id="KW-0175">Coiled coil</keyword>
<dbReference type="FunFam" id="1.20.5.370:FF:000001">
    <property type="entry name" value="Myosin heavy chain"/>
    <property type="match status" value="1"/>
</dbReference>
<evidence type="ECO:0008006" key="7">
    <source>
        <dbReference type="Google" id="ProtNLM"/>
    </source>
</evidence>
<evidence type="ECO:0000256" key="2">
    <source>
        <dbReference type="ARBA" id="ARBA00023123"/>
    </source>
</evidence>
<sequence>EQYGISERRANALHVELEESRALLEQSDRGRRYAECELSDCQEQLCTVSSQNSSLIVVKRKLESELQTTHADLDEMLSEAKNSEEKAKKAMVDAARLADELRAEQEHAQTQEKL</sequence>
<feature type="non-terminal residue" evidence="5">
    <location>
        <position position="1"/>
    </location>
</feature>
<keyword evidence="2" id="KW-0518">Myosin</keyword>
<dbReference type="FunFam" id="1.20.5.370:FF:000010">
    <property type="entry name" value="Myosin heavy chain, isoform G"/>
    <property type="match status" value="1"/>
</dbReference>
<keyword evidence="3" id="KW-0505">Motor protein</keyword>
<protein>
    <recommendedName>
        <fullName evidence="7">Myosin heavy chain</fullName>
    </recommendedName>
</protein>
<evidence type="ECO:0000256" key="1">
    <source>
        <dbReference type="ARBA" id="ARBA00023054"/>
    </source>
</evidence>
<comment type="caution">
    <text evidence="5">The sequence shown here is derived from an EMBL/GenBank/DDBJ whole genome shotgun (WGS) entry which is preliminary data.</text>
</comment>
<keyword evidence="6" id="KW-1185">Reference proteome</keyword>
<reference evidence="5 6" key="1">
    <citation type="journal article" date="2024" name="BMC Genomics">
        <title>Genome assembly of redclaw crayfish (Cherax quadricarinatus) provides insights into its immune adaptation and hypoxia tolerance.</title>
        <authorList>
            <person name="Liu Z."/>
            <person name="Zheng J."/>
            <person name="Li H."/>
            <person name="Fang K."/>
            <person name="Wang S."/>
            <person name="He J."/>
            <person name="Zhou D."/>
            <person name="Weng S."/>
            <person name="Chi M."/>
            <person name="Gu Z."/>
            <person name="He J."/>
            <person name="Li F."/>
            <person name="Wang M."/>
        </authorList>
    </citation>
    <scope>NUCLEOTIDE SEQUENCE [LARGE SCALE GENOMIC DNA]</scope>
    <source>
        <strain evidence="5">ZL_2023a</strain>
    </source>
</reference>
<organism evidence="5 6">
    <name type="scientific">Cherax quadricarinatus</name>
    <name type="common">Australian red claw crayfish</name>
    <dbReference type="NCBI Taxonomy" id="27406"/>
    <lineage>
        <taxon>Eukaryota</taxon>
        <taxon>Metazoa</taxon>
        <taxon>Ecdysozoa</taxon>
        <taxon>Arthropoda</taxon>
        <taxon>Crustacea</taxon>
        <taxon>Multicrustacea</taxon>
        <taxon>Malacostraca</taxon>
        <taxon>Eumalacostraca</taxon>
        <taxon>Eucarida</taxon>
        <taxon>Decapoda</taxon>
        <taxon>Pleocyemata</taxon>
        <taxon>Astacidea</taxon>
        <taxon>Parastacoidea</taxon>
        <taxon>Parastacidae</taxon>
        <taxon>Cherax</taxon>
    </lineage>
</organism>
<dbReference type="Proteomes" id="UP001445076">
    <property type="component" value="Unassembled WGS sequence"/>
</dbReference>
<accession>A0AAW0XB27</accession>
<evidence type="ECO:0000256" key="3">
    <source>
        <dbReference type="ARBA" id="ARBA00023175"/>
    </source>
</evidence>
<dbReference type="GO" id="GO:0016459">
    <property type="term" value="C:myosin complex"/>
    <property type="evidence" value="ECO:0007669"/>
    <property type="project" value="UniProtKB-KW"/>
</dbReference>
<dbReference type="Gene3D" id="1.20.5.370">
    <property type="match status" value="2"/>
</dbReference>
<dbReference type="InterPro" id="IPR014751">
    <property type="entry name" value="XRCC4-like_C"/>
</dbReference>
<dbReference type="AlphaFoldDB" id="A0AAW0XB27"/>
<feature type="coiled-coil region" evidence="4">
    <location>
        <begin position="59"/>
        <end position="111"/>
    </location>
</feature>
<gene>
    <name evidence="5" type="ORF">OTU49_005024</name>
</gene>
<evidence type="ECO:0000313" key="6">
    <source>
        <dbReference type="Proteomes" id="UP001445076"/>
    </source>
</evidence>
<feature type="non-terminal residue" evidence="5">
    <location>
        <position position="114"/>
    </location>
</feature>
<evidence type="ECO:0000313" key="5">
    <source>
        <dbReference type="EMBL" id="KAK8736476.1"/>
    </source>
</evidence>
<name>A0AAW0XB27_CHEQU</name>
<proteinExistence type="predicted"/>
<evidence type="ECO:0000256" key="4">
    <source>
        <dbReference type="SAM" id="Coils"/>
    </source>
</evidence>